<dbReference type="SMART" id="SM00382">
    <property type="entry name" value="AAA"/>
    <property type="match status" value="1"/>
</dbReference>
<dbReference type="Proteomes" id="UP000282195">
    <property type="component" value="Plasmid pRCCGE525c"/>
</dbReference>
<dbReference type="Pfam" id="PF00005">
    <property type="entry name" value="ABC_tran"/>
    <property type="match status" value="1"/>
</dbReference>
<dbReference type="AlphaFoldDB" id="A0A387G0B6"/>
<keyword evidence="7" id="KW-0614">Plasmid</keyword>
<proteinExistence type="inferred from homology"/>
<dbReference type="PROSITE" id="PS00211">
    <property type="entry name" value="ABC_TRANSPORTER_1"/>
    <property type="match status" value="1"/>
</dbReference>
<dbReference type="InterPro" id="IPR013563">
    <property type="entry name" value="Oligopep_ABC_C"/>
</dbReference>
<evidence type="ECO:0000256" key="4">
    <source>
        <dbReference type="ARBA" id="ARBA00022741"/>
    </source>
</evidence>
<dbReference type="PANTHER" id="PTHR43776">
    <property type="entry name" value="TRANSPORT ATP-BINDING PROTEIN"/>
    <property type="match status" value="1"/>
</dbReference>
<comment type="similarity">
    <text evidence="2">Belongs to the ABC transporter superfamily.</text>
</comment>
<comment type="subcellular location">
    <subcellularLocation>
        <location evidence="1">Cell inner membrane</location>
        <topology evidence="1">Peripheral membrane protein</topology>
    </subcellularLocation>
</comment>
<keyword evidence="8" id="KW-1185">Reference proteome</keyword>
<evidence type="ECO:0000259" key="6">
    <source>
        <dbReference type="PROSITE" id="PS50893"/>
    </source>
</evidence>
<dbReference type="KEGG" id="rjg:CCGE525_22330"/>
<dbReference type="RefSeq" id="WP_120706585.1">
    <property type="nucleotide sequence ID" value="NZ_CP032695.1"/>
</dbReference>
<dbReference type="SUPFAM" id="SSF52540">
    <property type="entry name" value="P-loop containing nucleoside triphosphate hydrolases"/>
    <property type="match status" value="1"/>
</dbReference>
<dbReference type="GO" id="GO:0005524">
    <property type="term" value="F:ATP binding"/>
    <property type="evidence" value="ECO:0007669"/>
    <property type="project" value="UniProtKB-KW"/>
</dbReference>
<evidence type="ECO:0000313" key="7">
    <source>
        <dbReference type="EMBL" id="AYG61641.1"/>
    </source>
</evidence>
<dbReference type="Gene3D" id="3.40.50.300">
    <property type="entry name" value="P-loop containing nucleotide triphosphate hydrolases"/>
    <property type="match status" value="1"/>
</dbReference>
<dbReference type="InterPro" id="IPR003593">
    <property type="entry name" value="AAA+_ATPase"/>
</dbReference>
<dbReference type="NCBIfam" id="TIGR01727">
    <property type="entry name" value="oligo_HPY"/>
    <property type="match status" value="1"/>
</dbReference>
<dbReference type="GO" id="GO:0016887">
    <property type="term" value="F:ATP hydrolysis activity"/>
    <property type="evidence" value="ECO:0007669"/>
    <property type="project" value="InterPro"/>
</dbReference>
<protein>
    <submittedName>
        <fullName evidence="7">Dipeptide ABC transporter ATP-binding protein</fullName>
    </submittedName>
</protein>
<dbReference type="EMBL" id="CP032695">
    <property type="protein sequence ID" value="AYG61641.1"/>
    <property type="molecule type" value="Genomic_DNA"/>
</dbReference>
<dbReference type="InterPro" id="IPR017871">
    <property type="entry name" value="ABC_transporter-like_CS"/>
</dbReference>
<dbReference type="GO" id="GO:0055085">
    <property type="term" value="P:transmembrane transport"/>
    <property type="evidence" value="ECO:0007669"/>
    <property type="project" value="UniProtKB-ARBA"/>
</dbReference>
<dbReference type="OrthoDB" id="9815712at2"/>
<dbReference type="InterPro" id="IPR027417">
    <property type="entry name" value="P-loop_NTPase"/>
</dbReference>
<dbReference type="GO" id="GO:0005886">
    <property type="term" value="C:plasma membrane"/>
    <property type="evidence" value="ECO:0007669"/>
    <property type="project" value="UniProtKB-SubCell"/>
</dbReference>
<dbReference type="FunFam" id="3.40.50.300:FF:000016">
    <property type="entry name" value="Oligopeptide ABC transporter ATP-binding component"/>
    <property type="match status" value="1"/>
</dbReference>
<accession>A0A387G0B6</accession>
<sequence length="373" mass="40502">MTQPSSSSSAQKPIIEVRGLGKNFIIKRSILGRPLAQVGAVDDVTFSLMPGETLAIVGESGCGKSTLGRLLMRLIRPTAGEVLIDGENVTNISSAAMRRQRRHIQLIFQDPYASLNPRMTIAQTIAEPLMLHNVVPAGQRAKRVAELLEMVGLRPEQANRYPHEFSGGQRQRVVIARALASEPKVIICDEAVSALDVSIQAQILNLLKDLQKRLGLAFVFISHDLGVVKHISDRVAVMYLGKVVEIGASDMIFETPRHPYTRALLSAIPVAAPPSHQRSRAAQLHGDLPSPLSPPPGCRLHTRCPYARPECQTASMTLHVEANGHANACAFWNELPGHDATAPVREPRNPKLEKLFAAFEAMAVRPVQPAAGG</sequence>
<geneLocation type="plasmid" evidence="8">
    <name>prccge525c</name>
</geneLocation>
<evidence type="ECO:0000256" key="3">
    <source>
        <dbReference type="ARBA" id="ARBA00022448"/>
    </source>
</evidence>
<evidence type="ECO:0000256" key="2">
    <source>
        <dbReference type="ARBA" id="ARBA00005417"/>
    </source>
</evidence>
<dbReference type="InterPro" id="IPR003439">
    <property type="entry name" value="ABC_transporter-like_ATP-bd"/>
</dbReference>
<name>A0A387G0B6_9HYPH</name>
<dbReference type="CDD" id="cd03257">
    <property type="entry name" value="ABC_NikE_OppD_transporters"/>
    <property type="match status" value="1"/>
</dbReference>
<keyword evidence="4" id="KW-0547">Nucleotide-binding</keyword>
<dbReference type="PROSITE" id="PS50893">
    <property type="entry name" value="ABC_TRANSPORTER_2"/>
    <property type="match status" value="1"/>
</dbReference>
<evidence type="ECO:0000313" key="8">
    <source>
        <dbReference type="Proteomes" id="UP000282195"/>
    </source>
</evidence>
<dbReference type="InterPro" id="IPR050319">
    <property type="entry name" value="ABC_transp_ATP-bind"/>
</dbReference>
<evidence type="ECO:0000256" key="1">
    <source>
        <dbReference type="ARBA" id="ARBA00004417"/>
    </source>
</evidence>
<feature type="domain" description="ABC transporter" evidence="6">
    <location>
        <begin position="26"/>
        <end position="265"/>
    </location>
</feature>
<reference evidence="7 8" key="1">
    <citation type="submission" date="2018-10" db="EMBL/GenBank/DDBJ databases">
        <title>Rhizobium etli, R. leguminosarum and a new Rhizobium genospecies from Phaseolus dumosus.</title>
        <authorList>
            <person name="Ramirez-Puebla S.T."/>
            <person name="Rogel-Hernandez M.A."/>
            <person name="Guerrero G."/>
            <person name="Ormeno-Orrillo E."/>
            <person name="Martinez-Romero J.C."/>
            <person name="Negrete-Yankelevich S."/>
            <person name="Martinez-Romero E."/>
        </authorList>
    </citation>
    <scope>NUCLEOTIDE SEQUENCE [LARGE SCALE GENOMIC DNA]</scope>
    <source>
        <strain evidence="7 8">CCGE525</strain>
        <plasmid evidence="8">prccge525c</plasmid>
    </source>
</reference>
<evidence type="ECO:0000256" key="5">
    <source>
        <dbReference type="ARBA" id="ARBA00022840"/>
    </source>
</evidence>
<dbReference type="GO" id="GO:0015833">
    <property type="term" value="P:peptide transport"/>
    <property type="evidence" value="ECO:0007669"/>
    <property type="project" value="InterPro"/>
</dbReference>
<keyword evidence="5 7" id="KW-0067">ATP-binding</keyword>
<dbReference type="NCBIfam" id="NF008453">
    <property type="entry name" value="PRK11308.1"/>
    <property type="match status" value="1"/>
</dbReference>
<gene>
    <name evidence="7" type="ORF">CCGE525_22330</name>
</gene>
<keyword evidence="3" id="KW-0813">Transport</keyword>
<dbReference type="PANTHER" id="PTHR43776:SF7">
    <property type="entry name" value="D,D-DIPEPTIDE TRANSPORT ATP-BINDING PROTEIN DDPF-RELATED"/>
    <property type="match status" value="1"/>
</dbReference>
<dbReference type="Pfam" id="PF08352">
    <property type="entry name" value="oligo_HPY"/>
    <property type="match status" value="1"/>
</dbReference>
<organism evidence="7 8">
    <name type="scientific">Rhizobium jaguaris</name>
    <dbReference type="NCBI Taxonomy" id="1312183"/>
    <lineage>
        <taxon>Bacteria</taxon>
        <taxon>Pseudomonadati</taxon>
        <taxon>Pseudomonadota</taxon>
        <taxon>Alphaproteobacteria</taxon>
        <taxon>Hyphomicrobiales</taxon>
        <taxon>Rhizobiaceae</taxon>
        <taxon>Rhizobium/Agrobacterium group</taxon>
        <taxon>Rhizobium</taxon>
    </lineage>
</organism>